<feature type="compositionally biased region" description="Basic residues" evidence="1">
    <location>
        <begin position="25"/>
        <end position="36"/>
    </location>
</feature>
<evidence type="ECO:0000256" key="1">
    <source>
        <dbReference type="SAM" id="MobiDB-lite"/>
    </source>
</evidence>
<keyword evidence="3" id="KW-1185">Reference proteome</keyword>
<feature type="region of interest" description="Disordered" evidence="1">
    <location>
        <begin position="122"/>
        <end position="155"/>
    </location>
</feature>
<protein>
    <submittedName>
        <fullName evidence="2">Uncharacterized protein</fullName>
    </submittedName>
</protein>
<dbReference type="AlphaFoldDB" id="A0A5D0R122"/>
<sequence>MSKDQVFSDYPSLKSYHQTSDGTKFFKKDHARNHSRSLKDKSLEEIKNPSPKVVDVSVKEAVTTKIKVDQNVDDLTPSQKAKLAKEAIGKLETVEAVEAALKDETYPSVIKAGAERIKALKLQTEKTGEGTGKENTGTDAPVNGTKTETKSEEEE</sequence>
<dbReference type="EMBL" id="VSKL01000001">
    <property type="protein sequence ID" value="TYB74586.1"/>
    <property type="molecule type" value="Genomic_DNA"/>
</dbReference>
<reference evidence="2 3" key="1">
    <citation type="submission" date="2019-08" db="EMBL/GenBank/DDBJ databases">
        <title>Genomes of Antarctic Bizionia species.</title>
        <authorList>
            <person name="Bowman J.P."/>
        </authorList>
    </citation>
    <scope>NUCLEOTIDE SEQUENCE [LARGE SCALE GENOMIC DNA]</scope>
    <source>
        <strain evidence="2 3">APA-1</strain>
    </source>
</reference>
<dbReference type="Proteomes" id="UP000324358">
    <property type="component" value="Unassembled WGS sequence"/>
</dbReference>
<organism evidence="2 3">
    <name type="scientific">Bizionia algoritergicola</name>
    <dbReference type="NCBI Taxonomy" id="291187"/>
    <lineage>
        <taxon>Bacteria</taxon>
        <taxon>Pseudomonadati</taxon>
        <taxon>Bacteroidota</taxon>
        <taxon>Flavobacteriia</taxon>
        <taxon>Flavobacteriales</taxon>
        <taxon>Flavobacteriaceae</taxon>
        <taxon>Bizionia</taxon>
    </lineage>
</organism>
<gene>
    <name evidence="2" type="ORF">ES675_00130</name>
</gene>
<dbReference type="OrthoDB" id="1263383at2"/>
<feature type="region of interest" description="Disordered" evidence="1">
    <location>
        <begin position="1"/>
        <end position="45"/>
    </location>
</feature>
<comment type="caution">
    <text evidence="2">The sequence shown here is derived from an EMBL/GenBank/DDBJ whole genome shotgun (WGS) entry which is preliminary data.</text>
</comment>
<dbReference type="RefSeq" id="WP_066256141.1">
    <property type="nucleotide sequence ID" value="NZ_VSKL01000001.1"/>
</dbReference>
<proteinExistence type="predicted"/>
<feature type="compositionally biased region" description="Basic and acidic residues" evidence="1">
    <location>
        <begin position="122"/>
        <end position="132"/>
    </location>
</feature>
<evidence type="ECO:0000313" key="2">
    <source>
        <dbReference type="EMBL" id="TYB74586.1"/>
    </source>
</evidence>
<evidence type="ECO:0000313" key="3">
    <source>
        <dbReference type="Proteomes" id="UP000324358"/>
    </source>
</evidence>
<accession>A0A5D0R122</accession>
<name>A0A5D0R122_9FLAO</name>